<name>A0A1D9E0T3_9MICO</name>
<evidence type="ECO:0000259" key="4">
    <source>
        <dbReference type="Pfam" id="PF01408"/>
    </source>
</evidence>
<feature type="domain" description="Gfo/Idh/MocA-like oxidoreductase N-terminal" evidence="4">
    <location>
        <begin position="19"/>
        <end position="134"/>
    </location>
</feature>
<dbReference type="Gene3D" id="3.40.50.720">
    <property type="entry name" value="NAD(P)-binding Rossmann-like Domain"/>
    <property type="match status" value="1"/>
</dbReference>
<keyword evidence="7" id="KW-1185">Reference proteome</keyword>
<dbReference type="Pfam" id="PF22725">
    <property type="entry name" value="GFO_IDH_MocA_C3"/>
    <property type="match status" value="1"/>
</dbReference>
<dbReference type="Pfam" id="PF01408">
    <property type="entry name" value="GFO_IDH_MocA"/>
    <property type="match status" value="1"/>
</dbReference>
<dbReference type="GO" id="GO:0016491">
    <property type="term" value="F:oxidoreductase activity"/>
    <property type="evidence" value="ECO:0007669"/>
    <property type="project" value="UniProtKB-KW"/>
</dbReference>
<dbReference type="AlphaFoldDB" id="A0A1D9E0T3"/>
<feature type="domain" description="GFO/IDH/MocA-like oxidoreductase" evidence="5">
    <location>
        <begin position="148"/>
        <end position="244"/>
    </location>
</feature>
<evidence type="ECO:0000256" key="3">
    <source>
        <dbReference type="ARBA" id="ARBA00023027"/>
    </source>
</evidence>
<dbReference type="KEGG" id="rpla:A4Z71_06750"/>
<dbReference type="InterPro" id="IPR036291">
    <property type="entry name" value="NAD(P)-bd_dom_sf"/>
</dbReference>
<sequence>MTKSLPTPNIIDPASVTSFRWGVMGAAAIAETFVAAVQKHTRQNIVAVASRTPGKAEIFARQFGIEAHDNYEDLLAREDIDIVYIPTLPSQHRDHALQAIAAGKHVLIEKPVTLDPAEAAEIFAAAKAAGVLAMEAMWTRYLPQYDIIRQLLAKNELGDIEMVSVSMCQANLEVPRLWKKNHGDPLFDMGIYPVSFVQTFLGNPTSITAQAVLNDEGIDEEVSVQLRYASGARAYVLVSGRAAIPGIGAVGGTKAKLNVGPEFFVPSKLELFGADFYSDSVEWHDSSAVQRHEGLSYQATAMAKFIDEGLLESPYESHADSIANLEVCAEVIRLIGAQIR</sequence>
<proteinExistence type="inferred from homology"/>
<dbReference type="InterPro" id="IPR000683">
    <property type="entry name" value="Gfo/Idh/MocA-like_OxRdtase_N"/>
</dbReference>
<keyword evidence="2" id="KW-0560">Oxidoreductase</keyword>
<gene>
    <name evidence="6" type="ORF">A4Z71_06750</name>
</gene>
<dbReference type="SUPFAM" id="SSF55347">
    <property type="entry name" value="Glyceraldehyde-3-phosphate dehydrogenase-like, C-terminal domain"/>
    <property type="match status" value="1"/>
</dbReference>
<organism evidence="6 7">
    <name type="scientific">Candidatus Rhodoluna planktonica</name>
    <dbReference type="NCBI Taxonomy" id="535712"/>
    <lineage>
        <taxon>Bacteria</taxon>
        <taxon>Bacillati</taxon>
        <taxon>Actinomycetota</taxon>
        <taxon>Actinomycetes</taxon>
        <taxon>Micrococcales</taxon>
        <taxon>Microbacteriaceae</taxon>
        <taxon>Luna cluster</taxon>
        <taxon>Luna-1 subcluster</taxon>
        <taxon>Rhodoluna</taxon>
    </lineage>
</organism>
<evidence type="ECO:0000313" key="6">
    <source>
        <dbReference type="EMBL" id="AOY56630.1"/>
    </source>
</evidence>
<dbReference type="RefSeq" id="WP_070955128.1">
    <property type="nucleotide sequence ID" value="NZ_CP015208.1"/>
</dbReference>
<keyword evidence="3" id="KW-0520">NAD</keyword>
<evidence type="ECO:0000256" key="1">
    <source>
        <dbReference type="ARBA" id="ARBA00010928"/>
    </source>
</evidence>
<evidence type="ECO:0000259" key="5">
    <source>
        <dbReference type="Pfam" id="PF22725"/>
    </source>
</evidence>
<dbReference type="PANTHER" id="PTHR22604:SF105">
    <property type="entry name" value="TRANS-1,2-DIHYDROBENZENE-1,2-DIOL DEHYDROGENASE"/>
    <property type="match status" value="1"/>
</dbReference>
<dbReference type="GO" id="GO:0000166">
    <property type="term" value="F:nucleotide binding"/>
    <property type="evidence" value="ECO:0007669"/>
    <property type="project" value="InterPro"/>
</dbReference>
<dbReference type="OrthoDB" id="9815825at2"/>
<dbReference type="InterPro" id="IPR050984">
    <property type="entry name" value="Gfo/Idh/MocA_domain"/>
</dbReference>
<accession>A0A1D9E0T3</accession>
<dbReference type="SUPFAM" id="SSF51735">
    <property type="entry name" value="NAD(P)-binding Rossmann-fold domains"/>
    <property type="match status" value="1"/>
</dbReference>
<dbReference type="STRING" id="535712.A4Z71_06750"/>
<evidence type="ECO:0000256" key="2">
    <source>
        <dbReference type="ARBA" id="ARBA00023002"/>
    </source>
</evidence>
<comment type="similarity">
    <text evidence="1">Belongs to the Gfo/Idh/MocA family.</text>
</comment>
<protein>
    <submittedName>
        <fullName evidence="6">Uncharacterized protein</fullName>
    </submittedName>
</protein>
<dbReference type="PANTHER" id="PTHR22604">
    <property type="entry name" value="OXIDOREDUCTASES"/>
    <property type="match status" value="1"/>
</dbReference>
<reference evidence="6 7" key="1">
    <citation type="journal article" date="2016" name="Biochim. Biophys. Acta">
        <title>Photochemical characterization of actinorhodopsin and its functional existence in the natural host.</title>
        <authorList>
            <person name="Nakamura S."/>
            <person name="Kikukawa T."/>
            <person name="Tamogami J."/>
            <person name="Kamiya M."/>
            <person name="Aizawa T."/>
            <person name="Hahn M.W."/>
            <person name="Ihara K."/>
            <person name="Kamo N."/>
            <person name="Demura M."/>
        </authorList>
    </citation>
    <scope>NUCLEOTIDE SEQUENCE [LARGE SCALE GENOMIC DNA]</scope>
    <source>
        <strain evidence="6 7">MWH-Dar1</strain>
    </source>
</reference>
<dbReference type="InterPro" id="IPR055170">
    <property type="entry name" value="GFO_IDH_MocA-like_dom"/>
</dbReference>
<dbReference type="Gene3D" id="3.30.360.10">
    <property type="entry name" value="Dihydrodipicolinate Reductase, domain 2"/>
    <property type="match status" value="1"/>
</dbReference>
<dbReference type="EMBL" id="CP015208">
    <property type="protein sequence ID" value="AOY56630.1"/>
    <property type="molecule type" value="Genomic_DNA"/>
</dbReference>
<dbReference type="Proteomes" id="UP000243784">
    <property type="component" value="Chromosome"/>
</dbReference>
<evidence type="ECO:0000313" key="7">
    <source>
        <dbReference type="Proteomes" id="UP000243784"/>
    </source>
</evidence>